<dbReference type="InterPro" id="IPR051532">
    <property type="entry name" value="Ester_Hydrolysis_Enzymes"/>
</dbReference>
<comment type="caution">
    <text evidence="2">The sequence shown here is derived from an EMBL/GenBank/DDBJ whole genome shotgun (WGS) entry which is preliminary data.</text>
</comment>
<dbReference type="InterPro" id="IPR013830">
    <property type="entry name" value="SGNH_hydro"/>
</dbReference>
<dbReference type="PROSITE" id="PS01098">
    <property type="entry name" value="LIPASE_GDSL_SER"/>
    <property type="match status" value="1"/>
</dbReference>
<proteinExistence type="predicted"/>
<dbReference type="GO" id="GO:0004622">
    <property type="term" value="F:phosphatidylcholine lysophospholipase activity"/>
    <property type="evidence" value="ECO:0007669"/>
    <property type="project" value="TreeGrafter"/>
</dbReference>
<name>A0A4R6WXZ6_9PROT</name>
<protein>
    <submittedName>
        <fullName evidence="2">Acyl-CoA thioesterase-1</fullName>
    </submittedName>
</protein>
<evidence type="ECO:0000259" key="1">
    <source>
        <dbReference type="Pfam" id="PF13472"/>
    </source>
</evidence>
<dbReference type="PANTHER" id="PTHR30383:SF24">
    <property type="entry name" value="THIOESTERASE 1_PROTEASE 1_LYSOPHOSPHOLIPASE L1"/>
    <property type="match status" value="1"/>
</dbReference>
<dbReference type="GO" id="GO:0006629">
    <property type="term" value="P:lipid metabolic process"/>
    <property type="evidence" value="ECO:0007669"/>
    <property type="project" value="InterPro"/>
</dbReference>
<dbReference type="Gene3D" id="3.40.50.1110">
    <property type="entry name" value="SGNH hydrolase"/>
    <property type="match status" value="1"/>
</dbReference>
<keyword evidence="3" id="KW-1185">Reference proteome</keyword>
<dbReference type="AlphaFoldDB" id="A0A4R6WXZ6"/>
<dbReference type="SUPFAM" id="SSF52266">
    <property type="entry name" value="SGNH hydrolase"/>
    <property type="match status" value="1"/>
</dbReference>
<accession>A0A4R6WXZ6</accession>
<dbReference type="Proteomes" id="UP000295783">
    <property type="component" value="Unassembled WGS sequence"/>
</dbReference>
<dbReference type="InterPro" id="IPR036514">
    <property type="entry name" value="SGNH_hydro_sf"/>
</dbReference>
<feature type="domain" description="SGNH hydrolase-type esterase" evidence="1">
    <location>
        <begin position="25"/>
        <end position="185"/>
    </location>
</feature>
<gene>
    <name evidence="2" type="ORF">A8950_0863</name>
</gene>
<sequence>MLLLAAAVVPVSDRAQAAEPVRILAFGDSLTAGYGLPQEDGFVPQLQQALDKMGRRAQVINGGVSGDTTAGGVARLDWMLADRPDIVILELGANDALRGLPPEEARRNLETIIQRIKDTGAEILLAGMLAPRNMGEDYADAFDAIYPDLAAAHQLELYPFFLEGVATRPELNQGDGIHPTREGVAVIVEGIMPQLARLLDNAS</sequence>
<evidence type="ECO:0000313" key="3">
    <source>
        <dbReference type="Proteomes" id="UP000295783"/>
    </source>
</evidence>
<dbReference type="CDD" id="cd01822">
    <property type="entry name" value="Lysophospholipase_L1_like"/>
    <property type="match status" value="1"/>
</dbReference>
<dbReference type="PANTHER" id="PTHR30383">
    <property type="entry name" value="THIOESTERASE 1/PROTEASE 1/LYSOPHOSPHOLIPASE L1"/>
    <property type="match status" value="1"/>
</dbReference>
<reference evidence="2 3" key="1">
    <citation type="submission" date="2019-03" db="EMBL/GenBank/DDBJ databases">
        <title>Genomic Encyclopedia of Type Strains, Phase III (KMG-III): the genomes of soil and plant-associated and newly described type strains.</title>
        <authorList>
            <person name="Whitman W."/>
        </authorList>
    </citation>
    <scope>NUCLEOTIDE SEQUENCE [LARGE SCALE GENOMIC DNA]</scope>
    <source>
        <strain evidence="2 3">CGMCC 1.7660</strain>
    </source>
</reference>
<dbReference type="Pfam" id="PF13472">
    <property type="entry name" value="Lipase_GDSL_2"/>
    <property type="match status" value="1"/>
</dbReference>
<dbReference type="EMBL" id="SNYW01000006">
    <property type="protein sequence ID" value="TDQ84313.1"/>
    <property type="molecule type" value="Genomic_DNA"/>
</dbReference>
<dbReference type="InterPro" id="IPR008265">
    <property type="entry name" value="Lipase_GDSL_AS"/>
</dbReference>
<organism evidence="2 3">
    <name type="scientific">Dongia mobilis</name>
    <dbReference type="NCBI Taxonomy" id="578943"/>
    <lineage>
        <taxon>Bacteria</taxon>
        <taxon>Pseudomonadati</taxon>
        <taxon>Pseudomonadota</taxon>
        <taxon>Alphaproteobacteria</taxon>
        <taxon>Rhodospirillales</taxon>
        <taxon>Dongiaceae</taxon>
        <taxon>Dongia</taxon>
    </lineage>
</organism>
<evidence type="ECO:0000313" key="2">
    <source>
        <dbReference type="EMBL" id="TDQ84313.1"/>
    </source>
</evidence>